<evidence type="ECO:0000259" key="2">
    <source>
        <dbReference type="PROSITE" id="PS50853"/>
    </source>
</evidence>
<keyword evidence="1" id="KW-0732">Signal</keyword>
<dbReference type="Gene3D" id="2.60.40.10">
    <property type="entry name" value="Immunoglobulins"/>
    <property type="match status" value="2"/>
</dbReference>
<protein>
    <recommendedName>
        <fullName evidence="2">Fibronectin type-III domain-containing protein</fullName>
    </recommendedName>
</protein>
<dbReference type="SUPFAM" id="SSF49265">
    <property type="entry name" value="Fibronectin type III"/>
    <property type="match status" value="1"/>
</dbReference>
<organism evidence="3">
    <name type="scientific">uncultured Dokdonia sp</name>
    <dbReference type="NCBI Taxonomy" id="575653"/>
    <lineage>
        <taxon>Bacteria</taxon>
        <taxon>Pseudomonadati</taxon>
        <taxon>Bacteroidota</taxon>
        <taxon>Flavobacteriia</taxon>
        <taxon>Flavobacteriales</taxon>
        <taxon>Flavobacteriaceae</taxon>
        <taxon>Dokdonia</taxon>
        <taxon>environmental samples</taxon>
    </lineage>
</organism>
<feature type="chain" id="PRO_5003606253" description="Fibronectin type-III domain-containing protein" evidence="1">
    <location>
        <begin position="28"/>
        <end position="587"/>
    </location>
</feature>
<dbReference type="Pfam" id="PF13585">
    <property type="entry name" value="CHU_C"/>
    <property type="match status" value="1"/>
</dbReference>
<proteinExistence type="predicted"/>
<reference evidence="3" key="2">
    <citation type="submission" date="2012-02" db="EMBL/GenBank/DDBJ databases">
        <authorList>
            <person name="Genoscope - CEA"/>
        </authorList>
    </citation>
    <scope>NUCLEOTIDE SEQUENCE</scope>
</reference>
<dbReference type="PROSITE" id="PS50853">
    <property type="entry name" value="FN3"/>
    <property type="match status" value="2"/>
</dbReference>
<feature type="domain" description="Fibronectin type-III" evidence="2">
    <location>
        <begin position="136"/>
        <end position="226"/>
    </location>
</feature>
<dbReference type="NCBIfam" id="TIGR04131">
    <property type="entry name" value="Bac_Flav_CTERM"/>
    <property type="match status" value="1"/>
</dbReference>
<dbReference type="InterPro" id="IPR026341">
    <property type="entry name" value="T9SS_type_B"/>
</dbReference>
<evidence type="ECO:0000256" key="1">
    <source>
        <dbReference type="SAM" id="SignalP"/>
    </source>
</evidence>
<dbReference type="InterPro" id="IPR036116">
    <property type="entry name" value="FN3_sf"/>
</dbReference>
<name>H6RFL7_9FLAO</name>
<dbReference type="AlphaFoldDB" id="H6RFL7"/>
<dbReference type="CDD" id="cd00063">
    <property type="entry name" value="FN3"/>
    <property type="match status" value="1"/>
</dbReference>
<gene>
    <name evidence="3" type="ORF">VIS_S18CAA120001</name>
</gene>
<dbReference type="InterPro" id="IPR003961">
    <property type="entry name" value="FN3_dom"/>
</dbReference>
<reference evidence="3" key="1">
    <citation type="journal article" date="2012" name="Environ. Microbiol.">
        <title>Genomic content of uncultured Bacteroidetes from contrasting oceanic provinces in the North Atlantic Ocean.</title>
        <authorList>
            <person name="Gomez-Pereira P.R."/>
            <person name="Schuler M."/>
            <person name="Fuchs B.M."/>
            <person name="Bennke C."/>
            <person name="Teeling H."/>
            <person name="Waldmann J."/>
            <person name="Richter M."/>
            <person name="Barbe V."/>
            <person name="Bataille E."/>
            <person name="Glockner F.O."/>
            <person name="Amann R."/>
        </authorList>
    </citation>
    <scope>NUCLEOTIDE SEQUENCE</scope>
</reference>
<feature type="domain" description="Fibronectin type-III" evidence="2">
    <location>
        <begin position="227"/>
        <end position="325"/>
    </location>
</feature>
<sequence>MKQLRHYINLKILSLVVFVLFSAFAKAYTTYDPCALLTSPVQGATDVGVTETIFFEDIPGAVSYFVDLGTTPGGIDILNNYNAGSTPQFTAPQGFPESTLIYITIRGFFPSGNTVSCDAQFFTTENNTLPPGCTEVVSPINGAVDVSVSTSISWSYAPRATGYIINIGTSPGATDVINGQDVGNTLTFTPPFDLESDTTYYITIIPYNENGQVTTCTETSFTTEVIASEIPECTQLFSPIDGAIEVALTPLLEWFPVDNVEGYLIKIGSTPDGDDVLANTNIGLTTSTPVIDFEEGVTYYVTITPFNAAGQAQNCTQTSFTTTLGCGPYTDGITGEMVDLNPVINLEDSYEICEEQSPLQLSYPDPYESIFWYEIIEGQQQLLSSDPNIAITQTGTYLLEVNEEAMVEAGFVICTATHMFDVTISTAPVISNLVISNQGATASVLVELEEEGNFEFASGNPAGPYQASPLLQNINPLDIQVYVRDIGGCGMDSRVIRPDPGFPKYFTPNGDGINDTWQVRGVVVNGETVTSIEIYDRYGKRLKTILPYGIGWDGTYHGRQLLDSGFWYKANTASNVIFTGYFALRRQ</sequence>
<feature type="signal peptide" evidence="1">
    <location>
        <begin position="1"/>
        <end position="27"/>
    </location>
</feature>
<accession>H6RFL7</accession>
<dbReference type="EMBL" id="FO117591">
    <property type="protein sequence ID" value="CCF99828.1"/>
    <property type="molecule type" value="Genomic_DNA"/>
</dbReference>
<evidence type="ECO:0000313" key="3">
    <source>
        <dbReference type="EMBL" id="CCF99828.1"/>
    </source>
</evidence>
<dbReference type="InterPro" id="IPR013783">
    <property type="entry name" value="Ig-like_fold"/>
</dbReference>